<dbReference type="EMBL" id="JAHRIP010047734">
    <property type="protein sequence ID" value="MEQ2299061.1"/>
    <property type="molecule type" value="Genomic_DNA"/>
</dbReference>
<evidence type="ECO:0000313" key="2">
    <source>
        <dbReference type="Proteomes" id="UP001469553"/>
    </source>
</evidence>
<keyword evidence="2" id="KW-1185">Reference proteome</keyword>
<accession>A0ABV0YZC3</accession>
<proteinExistence type="predicted"/>
<dbReference type="Proteomes" id="UP001469553">
    <property type="component" value="Unassembled WGS sequence"/>
</dbReference>
<sequence length="121" mass="13452">MQNDSGALRSSSGAHITVFPALGSITSTMMRSAAGQPFLLQSIERSGLFLLKKIRITSTPIFLNSSRTVHPFILPLFYFGVQLPSYFYGNIINFSEIQPTLAVVFFCFLFRKPSLVPVTEN</sequence>
<reference evidence="1 2" key="1">
    <citation type="submission" date="2021-06" db="EMBL/GenBank/DDBJ databases">
        <authorList>
            <person name="Palmer J.M."/>
        </authorList>
    </citation>
    <scope>NUCLEOTIDE SEQUENCE [LARGE SCALE GENOMIC DNA]</scope>
    <source>
        <strain evidence="1 2">AS_MEX2019</strain>
        <tissue evidence="1">Muscle</tissue>
    </source>
</reference>
<gene>
    <name evidence="1" type="ORF">AMECASPLE_011676</name>
</gene>
<evidence type="ECO:0000313" key="1">
    <source>
        <dbReference type="EMBL" id="MEQ2299061.1"/>
    </source>
</evidence>
<protein>
    <submittedName>
        <fullName evidence="1">Uncharacterized protein</fullName>
    </submittedName>
</protein>
<comment type="caution">
    <text evidence="1">The sequence shown here is derived from an EMBL/GenBank/DDBJ whole genome shotgun (WGS) entry which is preliminary data.</text>
</comment>
<organism evidence="1 2">
    <name type="scientific">Ameca splendens</name>
    <dbReference type="NCBI Taxonomy" id="208324"/>
    <lineage>
        <taxon>Eukaryota</taxon>
        <taxon>Metazoa</taxon>
        <taxon>Chordata</taxon>
        <taxon>Craniata</taxon>
        <taxon>Vertebrata</taxon>
        <taxon>Euteleostomi</taxon>
        <taxon>Actinopterygii</taxon>
        <taxon>Neopterygii</taxon>
        <taxon>Teleostei</taxon>
        <taxon>Neoteleostei</taxon>
        <taxon>Acanthomorphata</taxon>
        <taxon>Ovalentaria</taxon>
        <taxon>Atherinomorphae</taxon>
        <taxon>Cyprinodontiformes</taxon>
        <taxon>Goodeidae</taxon>
        <taxon>Ameca</taxon>
    </lineage>
</organism>
<name>A0ABV0YZC3_9TELE</name>